<dbReference type="SUPFAM" id="SSF48371">
    <property type="entry name" value="ARM repeat"/>
    <property type="match status" value="1"/>
</dbReference>
<dbReference type="GO" id="GO:0005198">
    <property type="term" value="F:structural molecule activity"/>
    <property type="evidence" value="ECO:0007669"/>
    <property type="project" value="InterPro"/>
</dbReference>
<comment type="function">
    <text evidence="1">Assembles around the rod to form the L-ring and probably protects the motor/basal body from shearing forces during rotation.</text>
</comment>
<keyword evidence="4" id="KW-0975">Bacterial flagellum</keyword>
<evidence type="ECO:0000256" key="2">
    <source>
        <dbReference type="ARBA" id="ARBA00004117"/>
    </source>
</evidence>
<dbReference type="KEGG" id="knv:Pan216_29410"/>
<keyword evidence="6" id="KW-0969">Cilium</keyword>
<dbReference type="OrthoDB" id="232006at2"/>
<dbReference type="InterPro" id="IPR011989">
    <property type="entry name" value="ARM-like"/>
</dbReference>
<dbReference type="InterPro" id="IPR001782">
    <property type="entry name" value="Flag_FlgI"/>
</dbReference>
<keyword evidence="6" id="KW-0282">Flagellum</keyword>
<protein>
    <submittedName>
        <fullName evidence="6">Flagellar P-ring protein</fullName>
    </submittedName>
</protein>
<evidence type="ECO:0000256" key="5">
    <source>
        <dbReference type="SAM" id="MobiDB-lite"/>
    </source>
</evidence>
<dbReference type="GO" id="GO:0030288">
    <property type="term" value="C:outer membrane-bounded periplasmic space"/>
    <property type="evidence" value="ECO:0007669"/>
    <property type="project" value="InterPro"/>
</dbReference>
<evidence type="ECO:0000256" key="1">
    <source>
        <dbReference type="ARBA" id="ARBA00002591"/>
    </source>
</evidence>
<dbReference type="GO" id="GO:0071973">
    <property type="term" value="P:bacterial-type flagellum-dependent cell motility"/>
    <property type="evidence" value="ECO:0007669"/>
    <property type="project" value="InterPro"/>
</dbReference>
<keyword evidence="7" id="KW-1185">Reference proteome</keyword>
<reference evidence="6 7" key="1">
    <citation type="submission" date="2019-02" db="EMBL/GenBank/DDBJ databases">
        <title>Deep-cultivation of Planctomycetes and their phenomic and genomic characterization uncovers novel biology.</title>
        <authorList>
            <person name="Wiegand S."/>
            <person name="Jogler M."/>
            <person name="Boedeker C."/>
            <person name="Pinto D."/>
            <person name="Vollmers J."/>
            <person name="Rivas-Marin E."/>
            <person name="Kohn T."/>
            <person name="Peeters S.H."/>
            <person name="Heuer A."/>
            <person name="Rast P."/>
            <person name="Oberbeckmann S."/>
            <person name="Bunk B."/>
            <person name="Jeske O."/>
            <person name="Meyerdierks A."/>
            <person name="Storesund J.E."/>
            <person name="Kallscheuer N."/>
            <person name="Luecker S."/>
            <person name="Lage O.M."/>
            <person name="Pohl T."/>
            <person name="Merkel B.J."/>
            <person name="Hornburger P."/>
            <person name="Mueller R.-W."/>
            <person name="Bruemmer F."/>
            <person name="Labrenz M."/>
            <person name="Spormann A.M."/>
            <person name="Op den Camp H."/>
            <person name="Overmann J."/>
            <person name="Amann R."/>
            <person name="Jetten M.S.M."/>
            <person name="Mascher T."/>
            <person name="Medema M.H."/>
            <person name="Devos D.P."/>
            <person name="Kaster A.-K."/>
            <person name="Ovreas L."/>
            <person name="Rohde M."/>
            <person name="Galperin M.Y."/>
            <person name="Jogler C."/>
        </authorList>
    </citation>
    <scope>NUCLEOTIDE SEQUENCE [LARGE SCALE GENOMIC DNA]</scope>
    <source>
        <strain evidence="6 7">Pan216</strain>
    </source>
</reference>
<gene>
    <name evidence="6" type="primary">flgI_2</name>
    <name evidence="6" type="ORF">Pan216_29410</name>
</gene>
<organism evidence="6 7">
    <name type="scientific">Kolteria novifilia</name>
    <dbReference type="NCBI Taxonomy" id="2527975"/>
    <lineage>
        <taxon>Bacteria</taxon>
        <taxon>Pseudomonadati</taxon>
        <taxon>Planctomycetota</taxon>
        <taxon>Planctomycetia</taxon>
        <taxon>Kolteriales</taxon>
        <taxon>Kolteriaceae</taxon>
        <taxon>Kolteria</taxon>
    </lineage>
</organism>
<dbReference type="GO" id="GO:0009428">
    <property type="term" value="C:bacterial-type flagellum basal body, distal rod, P ring"/>
    <property type="evidence" value="ECO:0007669"/>
    <property type="project" value="InterPro"/>
</dbReference>
<dbReference type="Proteomes" id="UP000317093">
    <property type="component" value="Chromosome"/>
</dbReference>
<dbReference type="PRINTS" id="PR01010">
    <property type="entry name" value="FLGPRINGFLGI"/>
</dbReference>
<dbReference type="Pfam" id="PF02119">
    <property type="entry name" value="FlgI"/>
    <property type="match status" value="1"/>
</dbReference>
<accession>A0A518B527</accession>
<evidence type="ECO:0000256" key="3">
    <source>
        <dbReference type="ARBA" id="ARBA00022729"/>
    </source>
</evidence>
<dbReference type="Gene3D" id="1.25.10.10">
    <property type="entry name" value="Leucine-rich Repeat Variant"/>
    <property type="match status" value="1"/>
</dbReference>
<dbReference type="InterPro" id="IPR016024">
    <property type="entry name" value="ARM-type_fold"/>
</dbReference>
<evidence type="ECO:0000256" key="4">
    <source>
        <dbReference type="ARBA" id="ARBA00023143"/>
    </source>
</evidence>
<feature type="compositionally biased region" description="Basic and acidic residues" evidence="5">
    <location>
        <begin position="539"/>
        <end position="548"/>
    </location>
</feature>
<keyword evidence="3" id="KW-0732">Signal</keyword>
<comment type="subcellular location">
    <subcellularLocation>
        <location evidence="2">Bacterial flagellum basal body</location>
    </subcellularLocation>
</comment>
<name>A0A518B527_9BACT</name>
<dbReference type="RefSeq" id="WP_145258579.1">
    <property type="nucleotide sequence ID" value="NZ_CP036279.1"/>
</dbReference>
<sequence>MRHGGPVRSVAHGMGAMALAGWLATTVLAASEKGPLDYPMVGDRTSMEGLLPIKVEGLGLVVGLNGTGSDPPANQVRDRIMEIMRKRNVVKTEHVLASKSTAVVLLRAFIPPGARKGDPIDVEVYVPPGDPASSLQGGRLLEAELSEQFVTQSKAAIGGDSLMTVGGPILVWGDADDGSLKKGKILGQGRSKIDRNFRVILDREDRSARLTRMLAVKINERFHSPGQGIREGLATAKDEKIIELKLDSRYRYDIDRFLHVVRRIPISRSETFRHRLQEELADRLNRPEWALEAALRLEALGRVSSPVLKDGLKSKNQHVKFASAQSLAYLGDGSGVQVLAELAKSDPLYRAYALSALVALDHPISRMELSELMKTESAETRYGAFRALLALDRFDPNVRGKNVGEEFSLHRVPSEVSPMIHLSRNFRREIVLFNSNHQLRTPLSLRAGKFILLNAGADNKEIHLASFRPGPKGTIEQRAVSSLQVGEVIEKIVELGGTYPDVVAMLQQASETGNLPGRLEINTLPKSISLSRLAAIGGDRGREGRSTLDGDAPSLFRVTDSNSASSKPKMTTASKPDEDEDVEEEKPKRSRFNIFRRFAD</sequence>
<dbReference type="PANTHER" id="PTHR30381">
    <property type="entry name" value="FLAGELLAR P-RING PERIPLASMIC PROTEIN FLGI"/>
    <property type="match status" value="1"/>
</dbReference>
<dbReference type="AlphaFoldDB" id="A0A518B527"/>
<feature type="compositionally biased region" description="Polar residues" evidence="5">
    <location>
        <begin position="559"/>
        <end position="574"/>
    </location>
</feature>
<keyword evidence="6" id="KW-0966">Cell projection</keyword>
<proteinExistence type="predicted"/>
<dbReference type="EMBL" id="CP036279">
    <property type="protein sequence ID" value="QDU62075.1"/>
    <property type="molecule type" value="Genomic_DNA"/>
</dbReference>
<evidence type="ECO:0000313" key="6">
    <source>
        <dbReference type="EMBL" id="QDU62075.1"/>
    </source>
</evidence>
<dbReference type="PANTHER" id="PTHR30381:SF0">
    <property type="entry name" value="FLAGELLAR P-RING PROTEIN"/>
    <property type="match status" value="1"/>
</dbReference>
<evidence type="ECO:0000313" key="7">
    <source>
        <dbReference type="Proteomes" id="UP000317093"/>
    </source>
</evidence>
<feature type="region of interest" description="Disordered" evidence="5">
    <location>
        <begin position="539"/>
        <end position="600"/>
    </location>
</feature>